<gene>
    <name evidence="4" type="ORF">UFOPK3564_00466</name>
</gene>
<dbReference type="InterPro" id="IPR036291">
    <property type="entry name" value="NAD(P)-bd_dom_sf"/>
</dbReference>
<evidence type="ECO:0000256" key="1">
    <source>
        <dbReference type="ARBA" id="ARBA00006484"/>
    </source>
</evidence>
<dbReference type="InterPro" id="IPR020904">
    <property type="entry name" value="Sc_DH/Rdtase_CS"/>
</dbReference>
<dbReference type="GO" id="GO:0016491">
    <property type="term" value="F:oxidoreductase activity"/>
    <property type="evidence" value="ECO:0007669"/>
    <property type="project" value="UniProtKB-KW"/>
</dbReference>
<organism evidence="4">
    <name type="scientific">freshwater metagenome</name>
    <dbReference type="NCBI Taxonomy" id="449393"/>
    <lineage>
        <taxon>unclassified sequences</taxon>
        <taxon>metagenomes</taxon>
        <taxon>ecological metagenomes</taxon>
    </lineage>
</organism>
<dbReference type="SUPFAM" id="SSF51735">
    <property type="entry name" value="NAD(P)-binding Rossmann-fold domains"/>
    <property type="match status" value="1"/>
</dbReference>
<dbReference type="PANTHER" id="PTHR43490:SF99">
    <property type="entry name" value="SHORT-CHAIN DEHYDROGENASE_REDUCTASE"/>
    <property type="match status" value="1"/>
</dbReference>
<sequence length="232" mass="23507">MSTILITGANKGLGREAARRLADAGHDVWIGARDPERGREAAEALGVHHVVLDVTDDASVAAAAEHVAAATGGTLDVLVNNAGIAGGQQDVGDITAADVQEVLDVNVLGPVRVLGAFLPLLRAADHGVVVNVSSGLGSQAVTADPDRIESSFQAPAYTASKAALNMLTTQWAAALPGLRINAVDPGYTATDLNGNSGPQTVQEGTDAIVTAATFGADGPTGTFFDRHGAVAW</sequence>
<name>A0A6J7FYC6_9ZZZZ</name>
<dbReference type="PRINTS" id="PR00080">
    <property type="entry name" value="SDRFAMILY"/>
</dbReference>
<comment type="similarity">
    <text evidence="1">Belongs to the short-chain dehydrogenases/reductases (SDR) family.</text>
</comment>
<dbReference type="InterPro" id="IPR002347">
    <property type="entry name" value="SDR_fam"/>
</dbReference>
<proteinExistence type="inferred from homology"/>
<keyword evidence="3" id="KW-0560">Oxidoreductase</keyword>
<keyword evidence="2" id="KW-0521">NADP</keyword>
<evidence type="ECO:0000256" key="3">
    <source>
        <dbReference type="ARBA" id="ARBA00023002"/>
    </source>
</evidence>
<reference evidence="4" key="1">
    <citation type="submission" date="2020-05" db="EMBL/GenBank/DDBJ databases">
        <authorList>
            <person name="Chiriac C."/>
            <person name="Salcher M."/>
            <person name="Ghai R."/>
            <person name="Kavagutti S V."/>
        </authorList>
    </citation>
    <scope>NUCLEOTIDE SEQUENCE</scope>
</reference>
<evidence type="ECO:0000313" key="4">
    <source>
        <dbReference type="EMBL" id="CAB4899058.1"/>
    </source>
</evidence>
<dbReference type="PROSITE" id="PS00061">
    <property type="entry name" value="ADH_SHORT"/>
    <property type="match status" value="1"/>
</dbReference>
<dbReference type="AlphaFoldDB" id="A0A6J7FYC6"/>
<dbReference type="PANTHER" id="PTHR43490">
    <property type="entry name" value="(+)-NEOMENTHOL DEHYDROGENASE"/>
    <property type="match status" value="1"/>
</dbReference>
<dbReference type="Pfam" id="PF00106">
    <property type="entry name" value="adh_short"/>
    <property type="match status" value="1"/>
</dbReference>
<dbReference type="PRINTS" id="PR00081">
    <property type="entry name" value="GDHRDH"/>
</dbReference>
<accession>A0A6J7FYC6</accession>
<evidence type="ECO:0000256" key="2">
    <source>
        <dbReference type="ARBA" id="ARBA00022857"/>
    </source>
</evidence>
<protein>
    <submittedName>
        <fullName evidence="4">Unannotated protein</fullName>
    </submittedName>
</protein>
<dbReference type="EMBL" id="CAFBMK010000015">
    <property type="protein sequence ID" value="CAB4899058.1"/>
    <property type="molecule type" value="Genomic_DNA"/>
</dbReference>
<dbReference type="Gene3D" id="3.40.50.720">
    <property type="entry name" value="NAD(P)-binding Rossmann-like Domain"/>
    <property type="match status" value="1"/>
</dbReference>